<keyword evidence="2" id="KW-0812">Transmembrane</keyword>
<keyword evidence="1" id="KW-0676">Redox-active center</keyword>
<name>Q2RZV0_SALRD</name>
<dbReference type="AlphaFoldDB" id="Q2RZV0"/>
<keyword evidence="2" id="KW-0472">Membrane</keyword>
<dbReference type="InterPro" id="IPR012336">
    <property type="entry name" value="Thioredoxin-like_fold"/>
</dbReference>
<gene>
    <name evidence="4" type="ordered locus">SRU_2432</name>
</gene>
<dbReference type="HOGENOM" id="CLU_090389_8_0_10"/>
<evidence type="ECO:0000256" key="1">
    <source>
        <dbReference type="ARBA" id="ARBA00023284"/>
    </source>
</evidence>
<dbReference type="InterPro" id="IPR013766">
    <property type="entry name" value="Thioredoxin_domain"/>
</dbReference>
<evidence type="ECO:0000313" key="5">
    <source>
        <dbReference type="Proteomes" id="UP000008674"/>
    </source>
</evidence>
<reference evidence="4 5" key="1">
    <citation type="journal article" date="2005" name="Proc. Natl. Acad. Sci. U.S.A.">
        <title>The genome of Salinibacter ruber: convergence and gene exchange among hyperhalophilic bacteria and archaea.</title>
        <authorList>
            <person name="Mongodin E.F."/>
            <person name="Nelson K.E."/>
            <person name="Daugherty S."/>
            <person name="Deboy R.T."/>
            <person name="Wister J."/>
            <person name="Khouri H."/>
            <person name="Weidman J."/>
            <person name="Walsh D.A."/>
            <person name="Papke R.T."/>
            <person name="Sanchez Perez G."/>
            <person name="Sharma A.K."/>
            <person name="Nesbo C.L."/>
            <person name="MacLeod D."/>
            <person name="Bapteste E."/>
            <person name="Doolittle W.F."/>
            <person name="Charlebois R.L."/>
            <person name="Legault B."/>
            <person name="Rodriguez-Valera F."/>
        </authorList>
    </citation>
    <scope>NUCLEOTIDE SEQUENCE [LARGE SCALE GENOMIC DNA]</scope>
    <source>
        <strain evidence="5">DSM 13855 / CECT 5946 / M31</strain>
    </source>
</reference>
<dbReference type="EMBL" id="CP000159">
    <property type="protein sequence ID" value="ABC45449.1"/>
    <property type="molecule type" value="Genomic_DNA"/>
</dbReference>
<dbReference type="InterPro" id="IPR017937">
    <property type="entry name" value="Thioredoxin_CS"/>
</dbReference>
<dbReference type="InterPro" id="IPR036249">
    <property type="entry name" value="Thioredoxin-like_sf"/>
</dbReference>
<dbReference type="EnsemblBacteria" id="ABC45449">
    <property type="protein sequence ID" value="ABC45449"/>
    <property type="gene ID" value="SRU_2432"/>
</dbReference>
<dbReference type="Pfam" id="PF13098">
    <property type="entry name" value="Thioredoxin_2"/>
    <property type="match status" value="1"/>
</dbReference>
<organism evidence="4 5">
    <name type="scientific">Salinibacter ruber (strain DSM 13855 / M31)</name>
    <dbReference type="NCBI Taxonomy" id="309807"/>
    <lineage>
        <taxon>Bacteria</taxon>
        <taxon>Pseudomonadati</taxon>
        <taxon>Rhodothermota</taxon>
        <taxon>Rhodothermia</taxon>
        <taxon>Rhodothermales</taxon>
        <taxon>Salinibacteraceae</taxon>
        <taxon>Salinibacter</taxon>
    </lineage>
</organism>
<dbReference type="PANTHER" id="PTHR32234">
    <property type="entry name" value="THIOL:DISULFIDE INTERCHANGE PROTEIN DSBD"/>
    <property type="match status" value="1"/>
</dbReference>
<keyword evidence="2" id="KW-1133">Transmembrane helix</keyword>
<dbReference type="PROSITE" id="PS00194">
    <property type="entry name" value="THIOREDOXIN_1"/>
    <property type="match status" value="1"/>
</dbReference>
<evidence type="ECO:0000256" key="2">
    <source>
        <dbReference type="SAM" id="Phobius"/>
    </source>
</evidence>
<protein>
    <submittedName>
        <fullName evidence="4">SoxW, putative</fullName>
    </submittedName>
</protein>
<dbReference type="GO" id="GO:0015035">
    <property type="term" value="F:protein-disulfide reductase activity"/>
    <property type="evidence" value="ECO:0007669"/>
    <property type="project" value="TreeGrafter"/>
</dbReference>
<dbReference type="DNASU" id="3850440"/>
<dbReference type="Proteomes" id="UP000008674">
    <property type="component" value="Chromosome"/>
</dbReference>
<dbReference type="PROSITE" id="PS51352">
    <property type="entry name" value="THIOREDOXIN_2"/>
    <property type="match status" value="1"/>
</dbReference>
<keyword evidence="5" id="KW-1185">Reference proteome</keyword>
<accession>Q2RZV0</accession>
<dbReference type="PANTHER" id="PTHR32234:SF0">
    <property type="entry name" value="THIOL:DISULFIDE INTERCHANGE PROTEIN DSBD"/>
    <property type="match status" value="1"/>
</dbReference>
<dbReference type="eggNOG" id="COG2143">
    <property type="taxonomic scope" value="Bacteria"/>
</dbReference>
<sequence>MREGARLVGRFRGRGGRNLLLLNPIGQGTFHPQRCFVTMRLLFAVRSFVLVAVLVLAMGPGRAHAQMEMPPRSLGAVIEQAEAQEAPILLEVYAPWCPYCQRMQENVYADAEVRSYLDRRFTYARLNRDTTGGTHRFNGRTLSSKELGMALGARGVPTTVFMKPDGTPIAKQPGYIKRPVFLQMLRYFGSGAYEEQSFEAFRARASE</sequence>
<proteinExistence type="predicted"/>
<dbReference type="KEGG" id="sru:SRU_2432"/>
<feature type="domain" description="Thioredoxin" evidence="3">
    <location>
        <begin position="58"/>
        <end position="190"/>
    </location>
</feature>
<evidence type="ECO:0000259" key="3">
    <source>
        <dbReference type="PROSITE" id="PS51352"/>
    </source>
</evidence>
<evidence type="ECO:0000313" key="4">
    <source>
        <dbReference type="EMBL" id="ABC45449.1"/>
    </source>
</evidence>
<dbReference type="Gene3D" id="3.40.30.10">
    <property type="entry name" value="Glutaredoxin"/>
    <property type="match status" value="1"/>
</dbReference>
<dbReference type="SUPFAM" id="SSF52833">
    <property type="entry name" value="Thioredoxin-like"/>
    <property type="match status" value="1"/>
</dbReference>
<dbReference type="OrthoDB" id="9811036at2"/>
<feature type="transmembrane region" description="Helical" evidence="2">
    <location>
        <begin position="41"/>
        <end position="59"/>
    </location>
</feature>
<dbReference type="GO" id="GO:0045454">
    <property type="term" value="P:cell redox homeostasis"/>
    <property type="evidence" value="ECO:0007669"/>
    <property type="project" value="TreeGrafter"/>
</dbReference>